<keyword evidence="5" id="KW-1185">Reference proteome</keyword>
<dbReference type="EMBL" id="CP014671">
    <property type="protein sequence ID" value="ANX04996.1"/>
    <property type="molecule type" value="Genomic_DNA"/>
</dbReference>
<proteinExistence type="predicted"/>
<dbReference type="RefSeq" id="WP_068806310.1">
    <property type="nucleotide sequence ID" value="NZ_CP014671.1"/>
</dbReference>
<dbReference type="Gene3D" id="3.40.1190.20">
    <property type="match status" value="1"/>
</dbReference>
<dbReference type="Pfam" id="PF00294">
    <property type="entry name" value="PfkB"/>
    <property type="match status" value="1"/>
</dbReference>
<protein>
    <recommendedName>
        <fullName evidence="3">Carbohydrate kinase PfkB domain-containing protein</fullName>
    </recommendedName>
</protein>
<dbReference type="GO" id="GO:0005829">
    <property type="term" value="C:cytosol"/>
    <property type="evidence" value="ECO:0007669"/>
    <property type="project" value="TreeGrafter"/>
</dbReference>
<dbReference type="GO" id="GO:0016773">
    <property type="term" value="F:phosphotransferase activity, alcohol group as acceptor"/>
    <property type="evidence" value="ECO:0007669"/>
    <property type="project" value="InterPro"/>
</dbReference>
<dbReference type="PROSITE" id="PS00583">
    <property type="entry name" value="PFKB_KINASES_1"/>
    <property type="match status" value="1"/>
</dbReference>
<dbReference type="STRING" id="1810504.PG2T_12975"/>
<gene>
    <name evidence="4" type="ORF">PG2T_12975</name>
</gene>
<dbReference type="InterPro" id="IPR011913">
    <property type="entry name" value="RfaE_dom_I"/>
</dbReference>
<dbReference type="AlphaFoldDB" id="A0A1B1YW79"/>
<evidence type="ECO:0000256" key="1">
    <source>
        <dbReference type="ARBA" id="ARBA00022679"/>
    </source>
</evidence>
<dbReference type="GO" id="GO:0033786">
    <property type="term" value="F:heptose-1-phosphate adenylyltransferase activity"/>
    <property type="evidence" value="ECO:0007669"/>
    <property type="project" value="TreeGrafter"/>
</dbReference>
<dbReference type="KEGG" id="gbi:PG2T_12975"/>
<dbReference type="PROSITE" id="PS00584">
    <property type="entry name" value="PFKB_KINASES_2"/>
    <property type="match status" value="1"/>
</dbReference>
<evidence type="ECO:0000256" key="2">
    <source>
        <dbReference type="ARBA" id="ARBA00022777"/>
    </source>
</evidence>
<dbReference type="Proteomes" id="UP000092952">
    <property type="component" value="Chromosome"/>
</dbReference>
<dbReference type="PANTHER" id="PTHR46969">
    <property type="entry name" value="BIFUNCTIONAL PROTEIN HLDE"/>
    <property type="match status" value="1"/>
</dbReference>
<evidence type="ECO:0000313" key="4">
    <source>
        <dbReference type="EMBL" id="ANX04996.1"/>
    </source>
</evidence>
<dbReference type="NCBIfam" id="TIGR02198">
    <property type="entry name" value="rfaE_dom_I"/>
    <property type="match status" value="1"/>
</dbReference>
<organism evidence="4 5">
    <name type="scientific">Immundisolibacter cernigliae</name>
    <dbReference type="NCBI Taxonomy" id="1810504"/>
    <lineage>
        <taxon>Bacteria</taxon>
        <taxon>Pseudomonadati</taxon>
        <taxon>Pseudomonadota</taxon>
        <taxon>Gammaproteobacteria</taxon>
        <taxon>Immundisolibacterales</taxon>
        <taxon>Immundisolibacteraceae</taxon>
        <taxon>Immundisolibacter</taxon>
    </lineage>
</organism>
<dbReference type="InParanoid" id="A0A1B1YW79"/>
<sequence length="321" mass="33356">MLSALLPAHLARLAGVRVLVVGDAMLDRYWFGAVERISPEAPVPVVAVGGSEERLGGAANVARNVVALGGQARLLAITGQDEAAARIDSLLADSTIDARLLRDPALPTTLKLRVLSRSQQLIRLDFEARPSAAALADLQAAFADALAWAQVVVLSDYGKGTLAAAAELIALARGRGRPVIVDPKGHNYAPYAGASLLTPNRGEFATVAGPWHSEDELHEKAADWLARLGIERLLVTRSEQGMTLFRAHAPALHDPARAREVFDVSGAGDTVVAALALALAAELGDAAAVHLANLAAGIVVGKLGTATATAQEVAAELAKED</sequence>
<evidence type="ECO:0000259" key="3">
    <source>
        <dbReference type="Pfam" id="PF00294"/>
    </source>
</evidence>
<dbReference type="InterPro" id="IPR029056">
    <property type="entry name" value="Ribokinase-like"/>
</dbReference>
<name>A0A1B1YW79_9GAMM</name>
<dbReference type="FunFam" id="3.40.1190.20:FF:000002">
    <property type="entry name" value="Bifunctional protein HldE"/>
    <property type="match status" value="1"/>
</dbReference>
<dbReference type="PANTHER" id="PTHR46969:SF1">
    <property type="entry name" value="BIFUNCTIONAL PROTEIN HLDE"/>
    <property type="match status" value="1"/>
</dbReference>
<evidence type="ECO:0000313" key="5">
    <source>
        <dbReference type="Proteomes" id="UP000092952"/>
    </source>
</evidence>
<dbReference type="GO" id="GO:0033785">
    <property type="term" value="F:heptose 7-phosphate kinase activity"/>
    <property type="evidence" value="ECO:0007669"/>
    <property type="project" value="TreeGrafter"/>
</dbReference>
<dbReference type="InterPro" id="IPR011611">
    <property type="entry name" value="PfkB_dom"/>
</dbReference>
<feature type="domain" description="Carbohydrate kinase PfkB" evidence="3">
    <location>
        <begin position="18"/>
        <end position="308"/>
    </location>
</feature>
<reference evidence="5" key="1">
    <citation type="submission" date="2016-03" db="EMBL/GenBank/DDBJ databases">
        <title>Complete genome sequence of Solimmundus cernigliae, representing a novel lineage of polycyclic aromatic hydrocarbon degraders within the Gammaproteobacteria.</title>
        <authorList>
            <person name="Singleton D.R."/>
            <person name="Dickey A.N."/>
            <person name="Scholl E.H."/>
            <person name="Wright F.A."/>
            <person name="Aitken M.D."/>
        </authorList>
    </citation>
    <scope>NUCLEOTIDE SEQUENCE [LARGE SCALE GENOMIC DNA]</scope>
    <source>
        <strain evidence="5">TR3.2</strain>
    </source>
</reference>
<keyword evidence="1" id="KW-0808">Transferase</keyword>
<dbReference type="InterPro" id="IPR002173">
    <property type="entry name" value="Carboh/pur_kinase_PfkB_CS"/>
</dbReference>
<keyword evidence="2" id="KW-0418">Kinase</keyword>
<dbReference type="FunCoup" id="A0A1B1YW79">
    <property type="interactions" value="297"/>
</dbReference>
<dbReference type="SUPFAM" id="SSF53613">
    <property type="entry name" value="Ribokinase-like"/>
    <property type="match status" value="1"/>
</dbReference>
<accession>A0A1B1YW79</accession>
<dbReference type="CDD" id="cd01172">
    <property type="entry name" value="RfaE_like"/>
    <property type="match status" value="1"/>
</dbReference>